<sequence>MLFTDENEDQIHASAPRDLIPLFSDILTEGDIFHVEKFKVSKINVKPFQVTARYKCSGIQTKVHKT</sequence>
<evidence type="ECO:0000313" key="2">
    <source>
        <dbReference type="Proteomes" id="UP000541444"/>
    </source>
</evidence>
<dbReference type="Gene3D" id="2.40.50.140">
    <property type="entry name" value="Nucleic acid-binding proteins"/>
    <property type="match status" value="1"/>
</dbReference>
<dbReference type="Proteomes" id="UP000541444">
    <property type="component" value="Unassembled WGS sequence"/>
</dbReference>
<reference evidence="1 2" key="1">
    <citation type="journal article" date="2020" name="IScience">
        <title>Genome Sequencing of the Endangered Kingdonia uniflora (Circaeasteraceae, Ranunculales) Reveals Potential Mechanisms of Evolutionary Specialization.</title>
        <authorList>
            <person name="Sun Y."/>
            <person name="Deng T."/>
            <person name="Zhang A."/>
            <person name="Moore M.J."/>
            <person name="Landis J.B."/>
            <person name="Lin N."/>
            <person name="Zhang H."/>
            <person name="Zhang X."/>
            <person name="Huang J."/>
            <person name="Zhang X."/>
            <person name="Sun H."/>
            <person name="Wang H."/>
        </authorList>
    </citation>
    <scope>NUCLEOTIDE SEQUENCE [LARGE SCALE GENOMIC DNA]</scope>
    <source>
        <strain evidence="1">TB1705</strain>
        <tissue evidence="1">Leaf</tissue>
    </source>
</reference>
<dbReference type="InterPro" id="IPR012340">
    <property type="entry name" value="NA-bd_OB-fold"/>
</dbReference>
<comment type="caution">
    <text evidence="1">The sequence shown here is derived from an EMBL/GenBank/DDBJ whole genome shotgun (WGS) entry which is preliminary data.</text>
</comment>
<protein>
    <submittedName>
        <fullName evidence="1">Uncharacterized protein</fullName>
    </submittedName>
</protein>
<name>A0A7J7LH06_9MAGN</name>
<gene>
    <name evidence="1" type="ORF">GIB67_037914</name>
</gene>
<dbReference type="EMBL" id="JACGCM010002284">
    <property type="protein sequence ID" value="KAF6141946.1"/>
    <property type="molecule type" value="Genomic_DNA"/>
</dbReference>
<dbReference type="AlphaFoldDB" id="A0A7J7LH06"/>
<feature type="non-terminal residue" evidence="1">
    <location>
        <position position="1"/>
    </location>
</feature>
<keyword evidence="2" id="KW-1185">Reference proteome</keyword>
<organism evidence="1 2">
    <name type="scientific">Kingdonia uniflora</name>
    <dbReference type="NCBI Taxonomy" id="39325"/>
    <lineage>
        <taxon>Eukaryota</taxon>
        <taxon>Viridiplantae</taxon>
        <taxon>Streptophyta</taxon>
        <taxon>Embryophyta</taxon>
        <taxon>Tracheophyta</taxon>
        <taxon>Spermatophyta</taxon>
        <taxon>Magnoliopsida</taxon>
        <taxon>Ranunculales</taxon>
        <taxon>Circaeasteraceae</taxon>
        <taxon>Kingdonia</taxon>
    </lineage>
</organism>
<accession>A0A7J7LH06</accession>
<evidence type="ECO:0000313" key="1">
    <source>
        <dbReference type="EMBL" id="KAF6141946.1"/>
    </source>
</evidence>
<proteinExistence type="predicted"/>